<keyword evidence="2" id="KW-1185">Reference proteome</keyword>
<sequence>MQQFDRWRIYYDVDNKAGFIDLLGVGAPPAAAPFRIGPLPAEEFTAFCCVLSAARAAGGNVTWDSANRGVFF</sequence>
<dbReference type="RefSeq" id="WP_203192128.1">
    <property type="nucleotide sequence ID" value="NZ_CP063362.1"/>
</dbReference>
<reference evidence="1 2" key="1">
    <citation type="submission" date="2020-10" db="EMBL/GenBank/DDBJ databases">
        <title>Degradation of 1,4-Dioxane by Xanthobacter sp. YN2, via a Novel Group-2 Soluble Di-Iron Monooxygenase.</title>
        <authorList>
            <person name="Ma F."/>
            <person name="Wang Y."/>
            <person name="Yang J."/>
            <person name="Guo H."/>
            <person name="Su D."/>
            <person name="Yu L."/>
        </authorList>
    </citation>
    <scope>NUCLEOTIDE SEQUENCE [LARGE SCALE GENOMIC DNA]</scope>
    <source>
        <strain evidence="1 2">YN2</strain>
    </source>
</reference>
<evidence type="ECO:0000313" key="1">
    <source>
        <dbReference type="EMBL" id="QRG05261.1"/>
    </source>
</evidence>
<gene>
    <name evidence="1" type="ORF">EZH22_19465</name>
</gene>
<accession>A0A974SGH4</accession>
<proteinExistence type="predicted"/>
<dbReference type="KEGG" id="xdi:EZH22_19465"/>
<dbReference type="EMBL" id="CP063362">
    <property type="protein sequence ID" value="QRG05261.1"/>
    <property type="molecule type" value="Genomic_DNA"/>
</dbReference>
<dbReference type="AlphaFoldDB" id="A0A974SGH4"/>
<organism evidence="1 2">
    <name type="scientific">Xanthobacter dioxanivorans</name>
    <dbReference type="NCBI Taxonomy" id="2528964"/>
    <lineage>
        <taxon>Bacteria</taxon>
        <taxon>Pseudomonadati</taxon>
        <taxon>Pseudomonadota</taxon>
        <taxon>Alphaproteobacteria</taxon>
        <taxon>Hyphomicrobiales</taxon>
        <taxon>Xanthobacteraceae</taxon>
        <taxon>Xanthobacter</taxon>
    </lineage>
</organism>
<evidence type="ECO:0000313" key="2">
    <source>
        <dbReference type="Proteomes" id="UP000596427"/>
    </source>
</evidence>
<dbReference type="Proteomes" id="UP000596427">
    <property type="component" value="Chromosome"/>
</dbReference>
<name>A0A974SGH4_9HYPH</name>
<protein>
    <submittedName>
        <fullName evidence="1">Uncharacterized protein</fullName>
    </submittedName>
</protein>